<dbReference type="OrthoDB" id="272271at2759"/>
<sequence>MKVETSSEMPPGFPNKLSGPAVWSGQVADQDYVTRLTTSDLASIEAALKHFQGLGIERHLISQERFPLSTLLVAKLRDLSQAVHNGRFFGVLRGLDPNRFTEEQNVIIYGGIAQYVGKDRADMIWLYDRAKGSLSDENQAKFPPNELNNAMDFHTDVDAGDILSLYTLGLSKSGGRQHLASFWTVYNDLAQNEPEVLKVLASDWRYEMKKQQGVEVINRPVISIVDGRVQINFAAAFLKGSAYIPRLHDSPKLTIAQENAIDSLLNCCRKHCMALSQAPGDMLFVNNLAVLHARDSFTDDSQQVAGGKTRKMMSVMLRDPELAWRKPPSVAIEMGKKFAKRGTDAELFLGTTEQYEQFRDKFAMLRHD</sequence>
<dbReference type="AlphaFoldDB" id="A0A8K0WS34"/>
<evidence type="ECO:0000313" key="4">
    <source>
        <dbReference type="Proteomes" id="UP000813444"/>
    </source>
</evidence>
<dbReference type="GO" id="GO:0016491">
    <property type="term" value="F:oxidoreductase activity"/>
    <property type="evidence" value="ECO:0007669"/>
    <property type="project" value="UniProtKB-KW"/>
</dbReference>
<protein>
    <recommendedName>
        <fullName evidence="2">TauD/TfdA-like domain-containing protein</fullName>
    </recommendedName>
</protein>
<name>A0A8K0WS34_9HYPO</name>
<dbReference type="InterPro" id="IPR003819">
    <property type="entry name" value="TauD/TfdA-like"/>
</dbReference>
<accession>A0A8K0WS34</accession>
<dbReference type="Pfam" id="PF02668">
    <property type="entry name" value="TauD"/>
    <property type="match status" value="1"/>
</dbReference>
<dbReference type="Proteomes" id="UP000813444">
    <property type="component" value="Unassembled WGS sequence"/>
</dbReference>
<dbReference type="PANTHER" id="PTHR10696:SF54">
    <property type="entry name" value="FAMILY OXIDOREDUCTASE, PUTATIVE (AFU_ORTHOLOGUE AFUA_4G13850)-RELATED"/>
    <property type="match status" value="1"/>
</dbReference>
<feature type="domain" description="TauD/TfdA-like" evidence="2">
    <location>
        <begin position="61"/>
        <end position="301"/>
    </location>
</feature>
<evidence type="ECO:0000313" key="3">
    <source>
        <dbReference type="EMBL" id="KAH7318670.1"/>
    </source>
</evidence>
<reference evidence="3" key="1">
    <citation type="journal article" date="2021" name="Nat. Commun.">
        <title>Genetic determinants of endophytism in the Arabidopsis root mycobiome.</title>
        <authorList>
            <person name="Mesny F."/>
            <person name="Miyauchi S."/>
            <person name="Thiergart T."/>
            <person name="Pickel B."/>
            <person name="Atanasova L."/>
            <person name="Karlsson M."/>
            <person name="Huettel B."/>
            <person name="Barry K.W."/>
            <person name="Haridas S."/>
            <person name="Chen C."/>
            <person name="Bauer D."/>
            <person name="Andreopoulos W."/>
            <person name="Pangilinan J."/>
            <person name="LaButti K."/>
            <person name="Riley R."/>
            <person name="Lipzen A."/>
            <person name="Clum A."/>
            <person name="Drula E."/>
            <person name="Henrissat B."/>
            <person name="Kohler A."/>
            <person name="Grigoriev I.V."/>
            <person name="Martin F.M."/>
            <person name="Hacquard S."/>
        </authorList>
    </citation>
    <scope>NUCLEOTIDE SEQUENCE</scope>
    <source>
        <strain evidence="3">MPI-CAGE-CH-0235</strain>
    </source>
</reference>
<gene>
    <name evidence="3" type="ORF">B0I35DRAFT_409523</name>
</gene>
<proteinExistence type="predicted"/>
<dbReference type="InterPro" id="IPR050411">
    <property type="entry name" value="AlphaKG_dependent_hydroxylases"/>
</dbReference>
<evidence type="ECO:0000259" key="2">
    <source>
        <dbReference type="Pfam" id="PF02668"/>
    </source>
</evidence>
<dbReference type="InterPro" id="IPR042098">
    <property type="entry name" value="TauD-like_sf"/>
</dbReference>
<dbReference type="EMBL" id="JAGPNK010000007">
    <property type="protein sequence ID" value="KAH7318670.1"/>
    <property type="molecule type" value="Genomic_DNA"/>
</dbReference>
<organism evidence="3 4">
    <name type="scientific">Stachybotrys elegans</name>
    <dbReference type="NCBI Taxonomy" id="80388"/>
    <lineage>
        <taxon>Eukaryota</taxon>
        <taxon>Fungi</taxon>
        <taxon>Dikarya</taxon>
        <taxon>Ascomycota</taxon>
        <taxon>Pezizomycotina</taxon>
        <taxon>Sordariomycetes</taxon>
        <taxon>Hypocreomycetidae</taxon>
        <taxon>Hypocreales</taxon>
        <taxon>Stachybotryaceae</taxon>
        <taxon>Stachybotrys</taxon>
    </lineage>
</organism>
<comment type="caution">
    <text evidence="3">The sequence shown here is derived from an EMBL/GenBank/DDBJ whole genome shotgun (WGS) entry which is preliminary data.</text>
</comment>
<keyword evidence="4" id="KW-1185">Reference proteome</keyword>
<evidence type="ECO:0000256" key="1">
    <source>
        <dbReference type="ARBA" id="ARBA00023002"/>
    </source>
</evidence>
<keyword evidence="1" id="KW-0560">Oxidoreductase</keyword>
<dbReference type="PANTHER" id="PTHR10696">
    <property type="entry name" value="GAMMA-BUTYROBETAINE HYDROXYLASE-RELATED"/>
    <property type="match status" value="1"/>
</dbReference>
<dbReference type="SUPFAM" id="SSF51197">
    <property type="entry name" value="Clavaminate synthase-like"/>
    <property type="match status" value="1"/>
</dbReference>
<dbReference type="Gene3D" id="3.60.130.10">
    <property type="entry name" value="Clavaminate synthase-like"/>
    <property type="match status" value="1"/>
</dbReference>